<evidence type="ECO:0000313" key="4">
    <source>
        <dbReference type="Proteomes" id="UP000358159"/>
    </source>
</evidence>
<name>A0A3R6EDT2_9BACT</name>
<dbReference type="Pfam" id="PF05069">
    <property type="entry name" value="Phage_tail_S"/>
    <property type="match status" value="1"/>
</dbReference>
<reference evidence="1 4" key="2">
    <citation type="submission" date="2019-09" db="EMBL/GenBank/DDBJ databases">
        <title>Distinct polysaccharide growth profiles of human intestinal Prevotella copri isolates.</title>
        <authorList>
            <person name="Fehlner-Peach H."/>
            <person name="Magnabosco C."/>
            <person name="Raghavan V."/>
            <person name="Scher J.U."/>
            <person name="Tett A."/>
            <person name="Cox L.M."/>
            <person name="Gottsegen C."/>
            <person name="Watters A."/>
            <person name="Wiltshire- Gordon J.D."/>
            <person name="Segata N."/>
            <person name="Bonneau R."/>
            <person name="Littman D.R."/>
        </authorList>
    </citation>
    <scope>NUCLEOTIDE SEQUENCE [LARGE SCALE GENOMIC DNA]</scope>
    <source>
        <strain evidence="1 4">BVe41219</strain>
    </source>
</reference>
<evidence type="ECO:0008006" key="5">
    <source>
        <dbReference type="Google" id="ProtNLM"/>
    </source>
</evidence>
<evidence type="ECO:0000313" key="3">
    <source>
        <dbReference type="Proteomes" id="UP000284548"/>
    </source>
</evidence>
<dbReference type="EMBL" id="QRKB01000024">
    <property type="protein sequence ID" value="RHH81629.1"/>
    <property type="molecule type" value="Genomic_DNA"/>
</dbReference>
<comment type="caution">
    <text evidence="2">The sequence shown here is derived from an EMBL/GenBank/DDBJ whole genome shotgun (WGS) entry which is preliminary data.</text>
</comment>
<reference evidence="2 3" key="1">
    <citation type="submission" date="2018-08" db="EMBL/GenBank/DDBJ databases">
        <title>A genome reference for cultivated species of the human gut microbiota.</title>
        <authorList>
            <person name="Zou Y."/>
            <person name="Xue W."/>
            <person name="Luo G."/>
        </authorList>
    </citation>
    <scope>NUCLEOTIDE SEQUENCE [LARGE SCALE GENOMIC DNA]</scope>
    <source>
        <strain evidence="2 3">AM16-54</strain>
    </source>
</reference>
<dbReference type="Proteomes" id="UP000358159">
    <property type="component" value="Unassembled WGS sequence"/>
</dbReference>
<sequence length="205" mass="23102">MDAKNIEKLVEKAKEDIMKEVNDRLPRKVGVIAVNHFKQNFRDGGWLDDGLHPWKKTLRQKQGGPDAKYGPLTSRRNHLMSSIQSKPGLGEVTIENPVPYAAIHNDGGDITTHPTVSPKMRRFAWHMAYSLAGVKGKGKLPKDLPEEARLWKCLALTKKDKITVKAHIPQRQFMGDSKELQVKVNKTINESLEKIKDGIISLSNH</sequence>
<dbReference type="RefSeq" id="WP_118255071.1">
    <property type="nucleotide sequence ID" value="NZ_CP134815.1"/>
</dbReference>
<organism evidence="2 3">
    <name type="scientific">Segatella copri</name>
    <dbReference type="NCBI Taxonomy" id="165179"/>
    <lineage>
        <taxon>Bacteria</taxon>
        <taxon>Pseudomonadati</taxon>
        <taxon>Bacteroidota</taxon>
        <taxon>Bacteroidia</taxon>
        <taxon>Bacteroidales</taxon>
        <taxon>Prevotellaceae</taxon>
        <taxon>Segatella</taxon>
    </lineage>
</organism>
<dbReference type="InterPro" id="IPR006522">
    <property type="entry name" value="Phage_virion_morphogenesis"/>
</dbReference>
<protein>
    <recommendedName>
        <fullName evidence="5">Phage virion morphogenesis protein</fullName>
    </recommendedName>
</protein>
<dbReference type="AlphaFoldDB" id="A0A3R6EDT2"/>
<proteinExistence type="predicted"/>
<evidence type="ECO:0000313" key="1">
    <source>
        <dbReference type="EMBL" id="MQO56262.1"/>
    </source>
</evidence>
<evidence type="ECO:0000313" key="2">
    <source>
        <dbReference type="EMBL" id="RHH81629.1"/>
    </source>
</evidence>
<accession>A0A3R6EDT2</accession>
<dbReference type="EMBL" id="VZAZ01000049">
    <property type="protein sequence ID" value="MQO56262.1"/>
    <property type="molecule type" value="Genomic_DNA"/>
</dbReference>
<dbReference type="Proteomes" id="UP000284548">
    <property type="component" value="Unassembled WGS sequence"/>
</dbReference>
<gene>
    <name evidence="2" type="ORF">DW192_09845</name>
    <name evidence="1" type="ORF">F7D42_11215</name>
</gene>